<sequence length="52" mass="5854">MATMTAMHLHSHLRFVTEQLLLTMISDFSSSSSNATAVTSNTNHHHVPYQLR</sequence>
<evidence type="ECO:0000313" key="2">
    <source>
        <dbReference type="EMBL" id="CEK76116.1"/>
    </source>
</evidence>
<dbReference type="AlphaFoldDB" id="A0A0B7A7Y7"/>
<name>A0A0B7A7Y7_9EUPU</name>
<gene>
    <name evidence="2" type="primary">ORF98540</name>
</gene>
<accession>A0A0B7A7Y7</accession>
<protein>
    <submittedName>
        <fullName evidence="2">Uncharacterized protein</fullName>
    </submittedName>
</protein>
<feature type="compositionally biased region" description="Basic residues" evidence="1">
    <location>
        <begin position="43"/>
        <end position="52"/>
    </location>
</feature>
<dbReference type="EMBL" id="HACG01029251">
    <property type="protein sequence ID" value="CEK76116.1"/>
    <property type="molecule type" value="Transcribed_RNA"/>
</dbReference>
<evidence type="ECO:0000256" key="1">
    <source>
        <dbReference type="SAM" id="MobiDB-lite"/>
    </source>
</evidence>
<feature type="compositionally biased region" description="Low complexity" evidence="1">
    <location>
        <begin position="31"/>
        <end position="42"/>
    </location>
</feature>
<proteinExistence type="predicted"/>
<organism evidence="2">
    <name type="scientific">Arion vulgaris</name>
    <dbReference type="NCBI Taxonomy" id="1028688"/>
    <lineage>
        <taxon>Eukaryota</taxon>
        <taxon>Metazoa</taxon>
        <taxon>Spiralia</taxon>
        <taxon>Lophotrochozoa</taxon>
        <taxon>Mollusca</taxon>
        <taxon>Gastropoda</taxon>
        <taxon>Heterobranchia</taxon>
        <taxon>Euthyneura</taxon>
        <taxon>Panpulmonata</taxon>
        <taxon>Eupulmonata</taxon>
        <taxon>Stylommatophora</taxon>
        <taxon>Helicina</taxon>
        <taxon>Arionoidea</taxon>
        <taxon>Arionidae</taxon>
        <taxon>Arion</taxon>
    </lineage>
</organism>
<feature type="region of interest" description="Disordered" evidence="1">
    <location>
        <begin position="31"/>
        <end position="52"/>
    </location>
</feature>
<reference evidence="2" key="1">
    <citation type="submission" date="2014-12" db="EMBL/GenBank/DDBJ databases">
        <title>Insight into the proteome of Arion vulgaris.</title>
        <authorList>
            <person name="Aradska J."/>
            <person name="Bulat T."/>
            <person name="Smidak R."/>
            <person name="Sarate P."/>
            <person name="Gangsoo J."/>
            <person name="Sialana F."/>
            <person name="Bilban M."/>
            <person name="Lubec G."/>
        </authorList>
    </citation>
    <scope>NUCLEOTIDE SEQUENCE</scope>
    <source>
        <tissue evidence="2">Skin</tissue>
    </source>
</reference>